<evidence type="ECO:0000256" key="1">
    <source>
        <dbReference type="ARBA" id="ARBA00003416"/>
    </source>
</evidence>
<gene>
    <name evidence="7" type="ORF">A2957_02805</name>
</gene>
<organism evidence="7 8">
    <name type="scientific">Candidatus Roizmanbacteria bacterium RIFCSPLOWO2_01_FULL_38_11</name>
    <dbReference type="NCBI Taxonomy" id="1802060"/>
    <lineage>
        <taxon>Bacteria</taxon>
        <taxon>Candidatus Roizmaniibacteriota</taxon>
    </lineage>
</organism>
<evidence type="ECO:0000256" key="6">
    <source>
        <dbReference type="SAM" id="Phobius"/>
    </source>
</evidence>
<dbReference type="InterPro" id="IPR003798">
    <property type="entry name" value="DNA_recombination_RmuC"/>
</dbReference>
<evidence type="ECO:0000256" key="3">
    <source>
        <dbReference type="ARBA" id="ARBA00023054"/>
    </source>
</evidence>
<comment type="function">
    <text evidence="1">Involved in DNA recombination.</text>
</comment>
<comment type="caution">
    <text evidence="7">The sequence shown here is derived from an EMBL/GenBank/DDBJ whole genome shotgun (WGS) entry which is preliminary data.</text>
</comment>
<keyword evidence="3 5" id="KW-0175">Coiled coil</keyword>
<feature type="transmembrane region" description="Helical" evidence="6">
    <location>
        <begin position="6"/>
        <end position="23"/>
    </location>
</feature>
<name>A0A1F7IKW4_9BACT</name>
<evidence type="ECO:0000256" key="5">
    <source>
        <dbReference type="SAM" id="Coils"/>
    </source>
</evidence>
<keyword evidence="6" id="KW-0812">Transmembrane</keyword>
<accession>A0A1F7IKW4</accession>
<dbReference type="STRING" id="1802060.A2957_02805"/>
<dbReference type="PANTHER" id="PTHR30563">
    <property type="entry name" value="DNA RECOMBINATION PROTEIN RMUC"/>
    <property type="match status" value="1"/>
</dbReference>
<keyword evidence="6" id="KW-1133">Transmembrane helix</keyword>
<keyword evidence="6" id="KW-0472">Membrane</keyword>
<proteinExistence type="inferred from homology"/>
<dbReference type="Pfam" id="PF02646">
    <property type="entry name" value="RmuC"/>
    <property type="match status" value="1"/>
</dbReference>
<dbReference type="GO" id="GO:0006310">
    <property type="term" value="P:DNA recombination"/>
    <property type="evidence" value="ECO:0007669"/>
    <property type="project" value="UniProtKB-KW"/>
</dbReference>
<dbReference type="EMBL" id="MGAK01000027">
    <property type="protein sequence ID" value="OGK43983.1"/>
    <property type="molecule type" value="Genomic_DNA"/>
</dbReference>
<evidence type="ECO:0000256" key="4">
    <source>
        <dbReference type="ARBA" id="ARBA00023172"/>
    </source>
</evidence>
<dbReference type="Proteomes" id="UP000179072">
    <property type="component" value="Unassembled WGS sequence"/>
</dbReference>
<evidence type="ECO:0000313" key="7">
    <source>
        <dbReference type="EMBL" id="OGK43983.1"/>
    </source>
</evidence>
<evidence type="ECO:0008006" key="9">
    <source>
        <dbReference type="Google" id="ProtNLM"/>
    </source>
</evidence>
<evidence type="ECO:0000256" key="2">
    <source>
        <dbReference type="ARBA" id="ARBA00009840"/>
    </source>
</evidence>
<evidence type="ECO:0000313" key="8">
    <source>
        <dbReference type="Proteomes" id="UP000179072"/>
    </source>
</evidence>
<comment type="similarity">
    <text evidence="2">Belongs to the RmuC family.</text>
</comment>
<dbReference type="PANTHER" id="PTHR30563:SF0">
    <property type="entry name" value="DNA RECOMBINATION PROTEIN RMUC"/>
    <property type="match status" value="1"/>
</dbReference>
<protein>
    <recommendedName>
        <fullName evidence="9">Recombinase RmuC</fullName>
    </recommendedName>
</protein>
<sequence length="362" mass="42015">MSLDIILGLAIGAAVACAIFVFIQKRRDDKTLESKLEQHLTEMFPRVLQAANEHLLSTANEKLGSVSKQILIDLDNKRESISKMVEEVQKELRNTDRNSQSMMQQIKDSQKFTEELRQTTEGLKKVLTNNQLRGQFGEQVAEDLLKMAGFVRGVDFEYNQAQASSPTRPDFSIYLPDKTKVNVDVKFPYANLQRATETDDPVIKQQFMKAFARDVKEKINQITTRDYINPEEKTVDFVILFVPNEMIFSYIYDKFNDVWHEALEKKVVLAGPFSFTAILRMIRQAYDNFRYQKNIHLMVGYIKEFEKQFELYNQEFAKLGSQMETTMNTFHKVDSTRSRQLTRVIEKIKIESGKESEIALLE</sequence>
<dbReference type="AlphaFoldDB" id="A0A1F7IKW4"/>
<reference evidence="7 8" key="1">
    <citation type="journal article" date="2016" name="Nat. Commun.">
        <title>Thousands of microbial genomes shed light on interconnected biogeochemical processes in an aquifer system.</title>
        <authorList>
            <person name="Anantharaman K."/>
            <person name="Brown C.T."/>
            <person name="Hug L.A."/>
            <person name="Sharon I."/>
            <person name="Castelle C.J."/>
            <person name="Probst A.J."/>
            <person name="Thomas B.C."/>
            <person name="Singh A."/>
            <person name="Wilkins M.J."/>
            <person name="Karaoz U."/>
            <person name="Brodie E.L."/>
            <person name="Williams K.H."/>
            <person name="Hubbard S.S."/>
            <person name="Banfield J.F."/>
        </authorList>
    </citation>
    <scope>NUCLEOTIDE SEQUENCE [LARGE SCALE GENOMIC DNA]</scope>
</reference>
<keyword evidence="4" id="KW-0233">DNA recombination</keyword>
<feature type="coiled-coil region" evidence="5">
    <location>
        <begin position="71"/>
        <end position="105"/>
    </location>
</feature>